<dbReference type="AlphaFoldDB" id="A0A3B1CNX2"/>
<proteinExistence type="inferred from homology"/>
<dbReference type="PANTHER" id="PTHR30024:SF43">
    <property type="entry name" value="BLL4572 PROTEIN"/>
    <property type="match status" value="1"/>
</dbReference>
<evidence type="ECO:0000256" key="1">
    <source>
        <dbReference type="ARBA" id="ARBA00004308"/>
    </source>
</evidence>
<keyword evidence="4" id="KW-0997">Cell inner membrane</keyword>
<dbReference type="EMBL" id="UOGB01000294">
    <property type="protein sequence ID" value="VAX24380.1"/>
    <property type="molecule type" value="Genomic_DNA"/>
</dbReference>
<evidence type="ECO:0000256" key="4">
    <source>
        <dbReference type="ARBA" id="ARBA00022519"/>
    </source>
</evidence>
<dbReference type="InterPro" id="IPR006311">
    <property type="entry name" value="TAT_signal"/>
</dbReference>
<dbReference type="CDD" id="cd13553">
    <property type="entry name" value="PBP2_NrtA_CpmA_like"/>
    <property type="match status" value="1"/>
</dbReference>
<evidence type="ECO:0000256" key="6">
    <source>
        <dbReference type="ARBA" id="ARBA00024031"/>
    </source>
</evidence>
<keyword evidence="2" id="KW-0813">Transport</keyword>
<evidence type="ECO:0000256" key="3">
    <source>
        <dbReference type="ARBA" id="ARBA00022475"/>
    </source>
</evidence>
<evidence type="ECO:0000256" key="5">
    <source>
        <dbReference type="ARBA" id="ARBA00023136"/>
    </source>
</evidence>
<reference evidence="7" key="1">
    <citation type="submission" date="2018-06" db="EMBL/GenBank/DDBJ databases">
        <authorList>
            <person name="Zhirakovskaya E."/>
        </authorList>
    </citation>
    <scope>NUCLEOTIDE SEQUENCE</scope>
</reference>
<dbReference type="PANTHER" id="PTHR30024">
    <property type="entry name" value="ALIPHATIC SULFONATES-BINDING PROTEIN-RELATED"/>
    <property type="match status" value="1"/>
</dbReference>
<evidence type="ECO:0000256" key="2">
    <source>
        <dbReference type="ARBA" id="ARBA00022448"/>
    </source>
</evidence>
<feature type="non-terminal residue" evidence="7">
    <location>
        <position position="197"/>
    </location>
</feature>
<evidence type="ECO:0000313" key="7">
    <source>
        <dbReference type="EMBL" id="VAX24380.1"/>
    </source>
</evidence>
<organism evidence="7">
    <name type="scientific">hydrothermal vent metagenome</name>
    <dbReference type="NCBI Taxonomy" id="652676"/>
    <lineage>
        <taxon>unclassified sequences</taxon>
        <taxon>metagenomes</taxon>
        <taxon>ecological metagenomes</taxon>
    </lineage>
</organism>
<dbReference type="GO" id="GO:0012505">
    <property type="term" value="C:endomembrane system"/>
    <property type="evidence" value="ECO:0007669"/>
    <property type="project" value="UniProtKB-SubCell"/>
</dbReference>
<dbReference type="InterPro" id="IPR044527">
    <property type="entry name" value="NrtA/CpmA_ABC-bd_dom"/>
</dbReference>
<dbReference type="Pfam" id="PF13379">
    <property type="entry name" value="NMT1_2"/>
    <property type="match status" value="1"/>
</dbReference>
<keyword evidence="3" id="KW-1003">Cell membrane</keyword>
<dbReference type="SUPFAM" id="SSF53850">
    <property type="entry name" value="Periplasmic binding protein-like II"/>
    <property type="match status" value="1"/>
</dbReference>
<comment type="similarity">
    <text evidence="6">Belongs to the CmpA/NrtA family.</text>
</comment>
<gene>
    <name evidence="7" type="ORF">MNBD_NITROSPINAE03-776</name>
</gene>
<dbReference type="PROSITE" id="PS51318">
    <property type="entry name" value="TAT"/>
    <property type="match status" value="1"/>
</dbReference>
<accession>A0A3B1CNX2</accession>
<name>A0A3B1CNX2_9ZZZZ</name>
<sequence>MQNKRAAGKINRRQFMAGFAGGGLMAGLGGLSIARAAGLKDPILKIGYIPITDAAPLLIAHSTGMFKRAGITTAEPVQIPGWSELSMAFAQGAFNLSHLLSPIPLYLRYAKNIPVKVVAWDHVNNSALTVRQKDDIHEIKDLAGKKIAIPFWYSVHNVILQYALRQSGLRAVILQDDMSLAPDEVELIEMAPPDMVY</sequence>
<protein>
    <submittedName>
        <fullName evidence="7">ABC transporter, substrate-binding protein (Cluster 10, nitrate/sulfonate/bicarbonate)</fullName>
    </submittedName>
</protein>
<comment type="subcellular location">
    <subcellularLocation>
        <location evidence="1">Endomembrane system</location>
    </subcellularLocation>
</comment>
<dbReference type="Gene3D" id="3.40.190.10">
    <property type="entry name" value="Periplasmic binding protein-like II"/>
    <property type="match status" value="2"/>
</dbReference>
<keyword evidence="5" id="KW-0472">Membrane</keyword>